<evidence type="ECO:0000256" key="1">
    <source>
        <dbReference type="SAM" id="MobiDB-lite"/>
    </source>
</evidence>
<dbReference type="PROSITE" id="PS50076">
    <property type="entry name" value="DNAJ_2"/>
    <property type="match status" value="1"/>
</dbReference>
<dbReference type="OMA" id="YDTHHER"/>
<organism evidence="3 5">
    <name type="scientific">Rhodotorula toruloides</name>
    <name type="common">Yeast</name>
    <name type="synonym">Rhodosporidium toruloides</name>
    <dbReference type="NCBI Taxonomy" id="5286"/>
    <lineage>
        <taxon>Eukaryota</taxon>
        <taxon>Fungi</taxon>
        <taxon>Dikarya</taxon>
        <taxon>Basidiomycota</taxon>
        <taxon>Pucciniomycotina</taxon>
        <taxon>Microbotryomycetes</taxon>
        <taxon>Sporidiobolales</taxon>
        <taxon>Sporidiobolaceae</taxon>
        <taxon>Rhodotorula</taxon>
    </lineage>
</organism>
<feature type="compositionally biased region" description="Basic residues" evidence="1">
    <location>
        <begin position="272"/>
        <end position="288"/>
    </location>
</feature>
<dbReference type="CDD" id="cd06257">
    <property type="entry name" value="DnaJ"/>
    <property type="match status" value="1"/>
</dbReference>
<dbReference type="SMART" id="SM00271">
    <property type="entry name" value="DnaJ"/>
    <property type="match status" value="1"/>
</dbReference>
<evidence type="ECO:0000313" key="4">
    <source>
        <dbReference type="EMBL" id="PRQ77694.1"/>
    </source>
</evidence>
<evidence type="ECO:0000313" key="5">
    <source>
        <dbReference type="Proteomes" id="UP000199069"/>
    </source>
</evidence>
<gene>
    <name evidence="3" type="primary">FGENESH: predicted gene_1.345</name>
    <name evidence="4" type="ORF">AAT19DRAFT_8762</name>
    <name evidence="3" type="ORF">BN2166_0003450</name>
</gene>
<dbReference type="SUPFAM" id="SSF46565">
    <property type="entry name" value="Chaperone J-domain"/>
    <property type="match status" value="1"/>
</dbReference>
<dbReference type="EMBL" id="LCTV02000001">
    <property type="protein sequence ID" value="PRQ77694.1"/>
    <property type="molecule type" value="Genomic_DNA"/>
</dbReference>
<accession>A0A0K3C4F7</accession>
<dbReference type="OrthoDB" id="2529689at2759"/>
<dbReference type="PRINTS" id="PR00625">
    <property type="entry name" value="JDOMAIN"/>
</dbReference>
<dbReference type="Gene3D" id="1.10.287.110">
    <property type="entry name" value="DnaJ domain"/>
    <property type="match status" value="1"/>
</dbReference>
<feature type="region of interest" description="Disordered" evidence="1">
    <location>
        <begin position="82"/>
        <end position="123"/>
    </location>
</feature>
<dbReference type="InterPro" id="IPR036869">
    <property type="entry name" value="J_dom_sf"/>
</dbReference>
<feature type="domain" description="J" evidence="2">
    <location>
        <begin position="4"/>
        <end position="71"/>
    </location>
</feature>
<dbReference type="PANTHER" id="PTHR24074">
    <property type="entry name" value="CO-CHAPERONE PROTEIN DJLA"/>
    <property type="match status" value="1"/>
</dbReference>
<dbReference type="Pfam" id="PF00226">
    <property type="entry name" value="DnaJ"/>
    <property type="match status" value="1"/>
</dbReference>
<dbReference type="EMBL" id="CWKI01000001">
    <property type="protein sequence ID" value="CTR04484.1"/>
    <property type="molecule type" value="Genomic_DNA"/>
</dbReference>
<dbReference type="Proteomes" id="UP000239560">
    <property type="component" value="Unassembled WGS sequence"/>
</dbReference>
<feature type="region of interest" description="Disordered" evidence="1">
    <location>
        <begin position="266"/>
        <end position="325"/>
    </location>
</feature>
<dbReference type="InterPro" id="IPR050817">
    <property type="entry name" value="DjlA_DnaK_co-chaperone"/>
</dbReference>
<dbReference type="STRING" id="5286.A0A0K3C4F7"/>
<proteinExistence type="predicted"/>
<dbReference type="AlphaFoldDB" id="A0A0K3C4F7"/>
<reference evidence="3 5" key="1">
    <citation type="submission" date="2015-07" db="EMBL/GenBank/DDBJ databases">
        <authorList>
            <person name="Cajimat M.N.B."/>
            <person name="Milazzo M.L."/>
            <person name="Fulhorst C.F."/>
        </authorList>
    </citation>
    <scope>NUCLEOTIDE SEQUENCE [LARGE SCALE GENOMIC DNA]</scope>
    <source>
        <strain evidence="3">Single colony</strain>
    </source>
</reference>
<feature type="compositionally biased region" description="Basic residues" evidence="1">
    <location>
        <begin position="302"/>
        <end position="325"/>
    </location>
</feature>
<feature type="compositionally biased region" description="Pro residues" evidence="1">
    <location>
        <begin position="289"/>
        <end position="300"/>
    </location>
</feature>
<name>A0A0K3C4F7_RHOTO</name>
<keyword evidence="5" id="KW-1185">Reference proteome</keyword>
<evidence type="ECO:0000259" key="2">
    <source>
        <dbReference type="PROSITE" id="PS50076"/>
    </source>
</evidence>
<dbReference type="Proteomes" id="UP000199069">
    <property type="component" value="Unassembled WGS sequence"/>
</dbReference>
<reference evidence="4 6" key="2">
    <citation type="journal article" date="2018" name="Elife">
        <title>Functional genomics of lipid metabolism in the oleaginous yeast Rhodosporidium toruloides.</title>
        <authorList>
            <person name="Coradetti S.T."/>
            <person name="Pinel D."/>
            <person name="Geiselman G."/>
            <person name="Ito M."/>
            <person name="Mondo S."/>
            <person name="Reilly M.C."/>
            <person name="Cheng Y.F."/>
            <person name="Bauer S."/>
            <person name="Grigoriev I."/>
            <person name="Gladden J.M."/>
            <person name="Simmons B.A."/>
            <person name="Brem R."/>
            <person name="Arkin A.P."/>
            <person name="Skerker J.M."/>
        </authorList>
    </citation>
    <scope>NUCLEOTIDE SEQUENCE [LARGE SCALE GENOMIC DNA]</scope>
    <source>
        <strain evidence="4 6">NBRC 0880</strain>
    </source>
</reference>
<evidence type="ECO:0000313" key="3">
    <source>
        <dbReference type="EMBL" id="CTR04484.1"/>
    </source>
</evidence>
<dbReference type="InterPro" id="IPR001623">
    <property type="entry name" value="DnaJ_domain"/>
</dbReference>
<protein>
    <submittedName>
        <fullName evidence="3">BY PROTMAP: gi|472583620|gb|EMS21253.1| chaperone protein [Rhodosporidium toruloides NP11] gi|647396981|emb|CDR39748.1| RHTO0S04e08614g1_1 [Rhodosporidium toruloides]</fullName>
    </submittedName>
</protein>
<evidence type="ECO:0000313" key="6">
    <source>
        <dbReference type="Proteomes" id="UP000239560"/>
    </source>
</evidence>
<sequence length="402" mass="45695">MSGSYYSLLGVDPSASTEDVRSAYLALARVDHPDRAPPEQREQATKRFQKLARAYVVLSDPASREVYDRTLLELASPDAQAGALVPFEPPPPRSSSSQPSRPALPPRSYTSSAAEGSFPGYRVPPGGYPRAHYPTPFPPPHFDVPAVLNPFTGLASPLSSSSSPQPSNLPLQQIEPLEDALMALSLRDRDRYYLDRRYDFDDRYRRGRPGDWEWIDDGRGGGPCKTARKEWGEVKREWNGDKVAISGKDEVSTCADGGIRWRSESTTVVTHSSHHSHHHGRRRSHSHPRPLPLLSPPSHLPLPHHHRPPSPHFHHRKYPHAHHHHGYRPSYDPFYSSSPNLLDYRRPPSPLHSFHHHRYGYRPDYGYGHRYTYGYESPLFGRGEEIELERKVEKERIREGVV</sequence>